<dbReference type="RefSeq" id="WP_223350912.1">
    <property type="nucleotide sequence ID" value="NZ_JAHZQR010000002.1"/>
</dbReference>
<organism evidence="1 2">
    <name type="scientific">Streptococcus anginosus</name>
    <dbReference type="NCBI Taxonomy" id="1328"/>
    <lineage>
        <taxon>Bacteria</taxon>
        <taxon>Bacillati</taxon>
        <taxon>Bacillota</taxon>
        <taxon>Bacilli</taxon>
        <taxon>Lactobacillales</taxon>
        <taxon>Streptococcaceae</taxon>
        <taxon>Streptococcus</taxon>
        <taxon>Streptococcus anginosus group</taxon>
    </lineage>
</organism>
<evidence type="ECO:0000313" key="2">
    <source>
        <dbReference type="Proteomes" id="UP001198057"/>
    </source>
</evidence>
<name>A0AAP2K6F0_STRAP</name>
<gene>
    <name evidence="1" type="ORF">K1I51_02505</name>
</gene>
<proteinExistence type="predicted"/>
<protein>
    <submittedName>
        <fullName evidence="1">Uncharacterized protein</fullName>
    </submittedName>
</protein>
<comment type="caution">
    <text evidence="1">The sequence shown here is derived from an EMBL/GenBank/DDBJ whole genome shotgun (WGS) entry which is preliminary data.</text>
</comment>
<dbReference type="AlphaFoldDB" id="A0AAP2K6F0"/>
<accession>A0AAP2K6F0</accession>
<sequence>MGNDVSGTYPDKYVDYLKSLFIGTNIDIFTWKNELELYMDRIKSSLEEILSSIRIYLSDYSLKDNSIDQYIKKEFALKKLPISLRQMTVLRIFIIIFLALQEKLKGNQIINSLPENTLHEFFEEVIDSTFERYILARIFS</sequence>
<reference evidence="1" key="1">
    <citation type="submission" date="2021-07" db="EMBL/GenBank/DDBJ databases">
        <title>Occurrence of streptococci in the human mouth that bind to a non-human glycan.</title>
        <authorList>
            <person name="Cross B."/>
            <person name="Thamadilok S."/>
            <person name="Bensing B."/>
            <person name="Sasmal A."/>
            <person name="Khedri Z."/>
            <person name="Deng L."/>
            <person name="Yu H."/>
            <person name="Mehta A."/>
            <person name="Aluvathingal J."/>
            <person name="Nadendla S."/>
            <person name="Vickerman M."/>
            <person name="Chen X."/>
            <person name="Dewhirst F."/>
            <person name="Gill A."/>
            <person name="Lettrichova I."/>
            <person name="Diaz S."/>
            <person name="Gill S."/>
            <person name="Tettelin H."/>
            <person name="Iverson T."/>
            <person name="Sullam P."/>
            <person name="Varki A."/>
            <person name="Ruhl S."/>
        </authorList>
    </citation>
    <scope>NUCLEOTIDE SEQUENCE</scope>
    <source>
        <strain evidence="1">SK81</strain>
    </source>
</reference>
<dbReference type="EMBL" id="JAHZQR010000002">
    <property type="protein sequence ID" value="MBZ2155526.1"/>
    <property type="molecule type" value="Genomic_DNA"/>
</dbReference>
<dbReference type="Proteomes" id="UP001198057">
    <property type="component" value="Unassembled WGS sequence"/>
</dbReference>
<evidence type="ECO:0000313" key="1">
    <source>
        <dbReference type="EMBL" id="MBZ2155526.1"/>
    </source>
</evidence>